<evidence type="ECO:0000313" key="2">
    <source>
        <dbReference type="EMBL" id="MBC5603573.1"/>
    </source>
</evidence>
<organism evidence="2 3">
    <name type="scientific">Bacteroides difficilis</name>
    <dbReference type="NCBI Taxonomy" id="2763021"/>
    <lineage>
        <taxon>Bacteria</taxon>
        <taxon>Pseudomonadati</taxon>
        <taxon>Bacteroidota</taxon>
        <taxon>Bacteroidia</taxon>
        <taxon>Bacteroidales</taxon>
        <taxon>Bacteroidaceae</taxon>
        <taxon>Bacteroides</taxon>
    </lineage>
</organism>
<sequence>MKTYKLLLLGLGALWFTSCEKELDRDLTDVSVSVATNENVRYEGNILTVKKGTPIEFLLHGDPDYVSFFSGEIGHQYIYRDRKEINVDDIESCILKFSVWAQYGKGELGELNSCRDMFDVLYLAEKEDPANPGQTIVFPGLSKTNFEADSILVEKQTPWEVLIPRAELPQKPVSNATQATPCERSVKDYIGKKLTVAFVVNKDEKEAPFDPKGSAAYPDGSTIIQSTFHVQDMHVETKWKNGRVTKLYASSFGFTPLNMKNKTEFKDQNKDYMPADREYGSVTTGGVNGLWNLTGIASGGMVINGTSAGNPWKYSWLVSDYINLVECPEVDSSVKVKDVSLDVDTYSYTYDQVGTYTATFLMNNFSYAHEASKICELIINVTE</sequence>
<accession>A0ABR7C777</accession>
<dbReference type="Proteomes" id="UP000600600">
    <property type="component" value="Unassembled WGS sequence"/>
</dbReference>
<keyword evidence="3" id="KW-1185">Reference proteome</keyword>
<evidence type="ECO:0000313" key="3">
    <source>
        <dbReference type="Proteomes" id="UP000600600"/>
    </source>
</evidence>
<comment type="caution">
    <text evidence="2">The sequence shown here is derived from an EMBL/GenBank/DDBJ whole genome shotgun (WGS) entry which is preliminary data.</text>
</comment>
<dbReference type="PROSITE" id="PS51257">
    <property type="entry name" value="PROKAR_LIPOPROTEIN"/>
    <property type="match status" value="1"/>
</dbReference>
<gene>
    <name evidence="2" type="ORF">H8S67_02635</name>
</gene>
<dbReference type="InterPro" id="IPR032185">
    <property type="entry name" value="DUF5017"/>
</dbReference>
<feature type="domain" description="DUF5017" evidence="1">
    <location>
        <begin position="18"/>
        <end position="105"/>
    </location>
</feature>
<proteinExistence type="predicted"/>
<reference evidence="2 3" key="1">
    <citation type="submission" date="2020-08" db="EMBL/GenBank/DDBJ databases">
        <title>Genome public.</title>
        <authorList>
            <person name="Liu C."/>
            <person name="Sun Q."/>
        </authorList>
    </citation>
    <scope>NUCLEOTIDE SEQUENCE [LARGE SCALE GENOMIC DNA]</scope>
    <source>
        <strain evidence="2 3">M27</strain>
    </source>
</reference>
<dbReference type="EMBL" id="JACOOE010000001">
    <property type="protein sequence ID" value="MBC5603573.1"/>
    <property type="molecule type" value="Genomic_DNA"/>
</dbReference>
<dbReference type="Pfam" id="PF16409">
    <property type="entry name" value="DUF5017"/>
    <property type="match status" value="1"/>
</dbReference>
<name>A0ABR7C777_9BACE</name>
<evidence type="ECO:0000259" key="1">
    <source>
        <dbReference type="Pfam" id="PF16409"/>
    </source>
</evidence>
<protein>
    <submittedName>
        <fullName evidence="2">DUF5017 domain-containing protein</fullName>
    </submittedName>
</protein>
<dbReference type="RefSeq" id="WP_186966316.1">
    <property type="nucleotide sequence ID" value="NZ_JACOOE010000001.1"/>
</dbReference>